<proteinExistence type="predicted"/>
<evidence type="ECO:0000313" key="3">
    <source>
        <dbReference type="EMBL" id="OHS96060.1"/>
    </source>
</evidence>
<dbReference type="PROSITE" id="PS50086">
    <property type="entry name" value="TBC_RABGAP"/>
    <property type="match status" value="1"/>
</dbReference>
<accession>A0A1J4JFQ7</accession>
<organism evidence="3 4">
    <name type="scientific">Tritrichomonas foetus</name>
    <dbReference type="NCBI Taxonomy" id="1144522"/>
    <lineage>
        <taxon>Eukaryota</taxon>
        <taxon>Metamonada</taxon>
        <taxon>Parabasalia</taxon>
        <taxon>Tritrichomonadida</taxon>
        <taxon>Tritrichomonadidae</taxon>
        <taxon>Tritrichomonas</taxon>
    </lineage>
</organism>
<evidence type="ECO:0000313" key="4">
    <source>
        <dbReference type="Proteomes" id="UP000179807"/>
    </source>
</evidence>
<dbReference type="Pfam" id="PF00566">
    <property type="entry name" value="RabGAP-TBC"/>
    <property type="match status" value="1"/>
</dbReference>
<evidence type="ECO:0000256" key="1">
    <source>
        <dbReference type="ARBA" id="ARBA00022468"/>
    </source>
</evidence>
<dbReference type="AlphaFoldDB" id="A0A1J4JFQ7"/>
<keyword evidence="1" id="KW-0343">GTPase activation</keyword>
<keyword evidence="4" id="KW-1185">Reference proteome</keyword>
<dbReference type="InterPro" id="IPR035969">
    <property type="entry name" value="Rab-GAP_TBC_sf"/>
</dbReference>
<feature type="domain" description="Rab-GAP TBC" evidence="2">
    <location>
        <begin position="205"/>
        <end position="440"/>
    </location>
</feature>
<comment type="caution">
    <text evidence="3">The sequence shown here is derived from an EMBL/GenBank/DDBJ whole genome shotgun (WGS) entry which is preliminary data.</text>
</comment>
<evidence type="ECO:0000259" key="2">
    <source>
        <dbReference type="PROSITE" id="PS50086"/>
    </source>
</evidence>
<dbReference type="SUPFAM" id="SSF47923">
    <property type="entry name" value="Ypt/Rab-GAP domain of gyp1p"/>
    <property type="match status" value="2"/>
</dbReference>
<dbReference type="InterPro" id="IPR000195">
    <property type="entry name" value="Rab-GAP-TBC_dom"/>
</dbReference>
<protein>
    <submittedName>
        <fullName evidence="3">TBC domain containing protein</fullName>
    </submittedName>
</protein>
<dbReference type="Gene3D" id="1.10.8.270">
    <property type="entry name" value="putative rabgap domain of human tbc1 domain family member 14 like domains"/>
    <property type="match status" value="1"/>
</dbReference>
<dbReference type="VEuPathDB" id="TrichDB:TRFO_37811"/>
<dbReference type="OrthoDB" id="10264062at2759"/>
<dbReference type="Proteomes" id="UP000179807">
    <property type="component" value="Unassembled WGS sequence"/>
</dbReference>
<dbReference type="PANTHER" id="PTHR22957">
    <property type="entry name" value="TBC1 DOMAIN FAMILY MEMBER GTPASE-ACTIVATING PROTEIN"/>
    <property type="match status" value="1"/>
</dbReference>
<dbReference type="EMBL" id="MLAK01001203">
    <property type="protein sequence ID" value="OHS96060.1"/>
    <property type="molecule type" value="Genomic_DNA"/>
</dbReference>
<dbReference type="GO" id="GO:0005096">
    <property type="term" value="F:GTPase activator activity"/>
    <property type="evidence" value="ECO:0007669"/>
    <property type="project" value="UniProtKB-KW"/>
</dbReference>
<dbReference type="PANTHER" id="PTHR22957:SF502">
    <property type="entry name" value="SMALL G PROTEIN SIGNALING MODULATOR 2-RELATED"/>
    <property type="match status" value="1"/>
</dbReference>
<dbReference type="Gene3D" id="1.10.472.80">
    <property type="entry name" value="Ypt/Rab-GAP domain of gyp1p, domain 3"/>
    <property type="match status" value="1"/>
</dbReference>
<dbReference type="SMART" id="SM00164">
    <property type="entry name" value="TBC"/>
    <property type="match status" value="1"/>
</dbReference>
<dbReference type="FunFam" id="1.10.472.80:FF:000120">
    <property type="entry name" value="TBC domain containing protein"/>
    <property type="match status" value="1"/>
</dbReference>
<name>A0A1J4JFQ7_9EUKA</name>
<dbReference type="GeneID" id="94846357"/>
<reference evidence="3" key="1">
    <citation type="submission" date="2016-10" db="EMBL/GenBank/DDBJ databases">
        <authorList>
            <person name="Benchimol M."/>
            <person name="Almeida L.G."/>
            <person name="Vasconcelos A.T."/>
            <person name="Perreira-Neves A."/>
            <person name="Rosa I.A."/>
            <person name="Tasca T."/>
            <person name="Bogo M.R."/>
            <person name="de Souza W."/>
        </authorList>
    </citation>
    <scope>NUCLEOTIDE SEQUENCE [LARGE SCALE GENOMIC DNA]</scope>
    <source>
        <strain evidence="3">K</strain>
    </source>
</reference>
<dbReference type="RefSeq" id="XP_068349197.1">
    <property type="nucleotide sequence ID" value="XM_068511653.1"/>
</dbReference>
<gene>
    <name evidence="3" type="ORF">TRFO_37811</name>
</gene>
<sequence>MNDVDPHNIVMQIPNVDFDISKNIKNNGSLLLLLINGRFSFEWRTNLSRNDHAELIKQNIPPVVSVSLEQISEIIRRDISFTEATLRFILTDSSRLPRFIFHSHPSLHIKHLTEFLAIKKIISSRQNRPNSYKITHHSTKTEADIFGYTPPSSLPASVALNVAEHNSILRKLNFRPLLNETLPVSIEELRNNDFETVKAMIFERGIENETRPYIWPLLFNAIPFTDDKNLINQHLEAKLKEYKLIKKRIGLHTKFQIDNSTALQDIQRVIYFDVMRNDRNLDAFKGDDNPNLNLLQTALTVYALFNRDTGYCQGMADLMSPLILIFVKKWNDDNSLVTFYDNSEKTPEEAESFIFWNFVGMMKLTQHERLFTRLDYQQQFILERSATIATSVHQPLKDLLDNNIQLTSLSFLFRPILLLFKREFKPDDVLRLWDSLFTAKVPYCFPRFIAASLLIMIYPKFLLHTDGTLGEVMNVLDGSMEKTEVASVLQVAKSLIKKVEEPYPKHKYVYEPLSESTKLKNYKPKYMKFRE</sequence>